<dbReference type="PROSITE" id="PS00150">
    <property type="entry name" value="ACYLPHOSPHATASE_1"/>
    <property type="match status" value="1"/>
</dbReference>
<protein>
    <recommendedName>
        <fullName evidence="1">acylphosphatase</fullName>
        <ecNumber evidence="1">3.6.1.7</ecNumber>
    </recommendedName>
</protein>
<dbReference type="InterPro" id="IPR011125">
    <property type="entry name" value="Znf_HypF"/>
</dbReference>
<dbReference type="RefSeq" id="WP_226791588.1">
    <property type="nucleotide sequence ID" value="NZ_CAJNLX020000001.1"/>
</dbReference>
<dbReference type="InterPro" id="IPR051060">
    <property type="entry name" value="Carbamoyltrans_HypF-like"/>
</dbReference>
<feature type="active site" evidence="1">
    <location>
        <position position="32"/>
    </location>
</feature>
<dbReference type="PANTHER" id="PTHR42959">
    <property type="entry name" value="CARBAMOYLTRANSFERASE"/>
    <property type="match status" value="1"/>
</dbReference>
<evidence type="ECO:0000313" key="3">
    <source>
        <dbReference type="EMBL" id="WAZ55536.1"/>
    </source>
</evidence>
<gene>
    <name evidence="3" type="ORF">O4000_14580</name>
</gene>
<dbReference type="PANTHER" id="PTHR42959:SF1">
    <property type="entry name" value="CARBAMOYLTRANSFERASE HYPF"/>
    <property type="match status" value="1"/>
</dbReference>
<dbReference type="PROSITE" id="PS51160">
    <property type="entry name" value="ACYLPHOSPHATASE_3"/>
    <property type="match status" value="1"/>
</dbReference>
<dbReference type="EC" id="3.6.1.7" evidence="1"/>
<dbReference type="InterPro" id="IPR036046">
    <property type="entry name" value="Acylphosphatase-like_dom_sf"/>
</dbReference>
<evidence type="ECO:0000256" key="1">
    <source>
        <dbReference type="PROSITE-ProRule" id="PRU00520"/>
    </source>
</evidence>
<proteinExistence type="predicted"/>
<sequence>MVQNCHDSAEQGGALETRRYRICGIVQGVGFRPFVHRLARTFAATGWVLNDSEGVLLELQATSDNIAQLIDELASNPPPMARINGIVEVPRENSDQRYAEFSIRKSRQLAKMDTIIPPDSNVCQDCLNEMFDPQNPRYRYAFINCTNSAGRDIQLSRQCPMTVHKQQCKPLQCARPVSMSMTISIIVVITRNPMPAPHADQNWI</sequence>
<dbReference type="Gene3D" id="3.90.870.50">
    <property type="match status" value="1"/>
</dbReference>
<keyword evidence="1 3" id="KW-0378">Hydrolase</keyword>
<dbReference type="Proteomes" id="UP001164536">
    <property type="component" value="Chromosome"/>
</dbReference>
<dbReference type="Pfam" id="PF00708">
    <property type="entry name" value="Acylphosphatase"/>
    <property type="match status" value="1"/>
</dbReference>
<evidence type="ECO:0000259" key="2">
    <source>
        <dbReference type="PROSITE" id="PS51160"/>
    </source>
</evidence>
<reference evidence="3" key="1">
    <citation type="submission" date="2022-12" db="EMBL/GenBank/DDBJ databases">
        <title>2953647.</title>
        <authorList>
            <person name="Hergert J."/>
            <person name="Casey R."/>
            <person name="Wagner J."/>
            <person name="Young E.L."/>
            <person name="Oakeson K.F."/>
        </authorList>
    </citation>
    <scope>NUCLEOTIDE SEQUENCE</scope>
    <source>
        <strain evidence="3">2953647</strain>
    </source>
</reference>
<organism evidence="3 4">
    <name type="scientific">Citrobacter freundii</name>
    <dbReference type="NCBI Taxonomy" id="546"/>
    <lineage>
        <taxon>Bacteria</taxon>
        <taxon>Pseudomonadati</taxon>
        <taxon>Pseudomonadota</taxon>
        <taxon>Gammaproteobacteria</taxon>
        <taxon>Enterobacterales</taxon>
        <taxon>Enterobacteriaceae</taxon>
        <taxon>Citrobacter</taxon>
        <taxon>Citrobacter freundii complex</taxon>
    </lineage>
</organism>
<keyword evidence="4" id="KW-1185">Reference proteome</keyword>
<evidence type="ECO:0000313" key="4">
    <source>
        <dbReference type="Proteomes" id="UP001164536"/>
    </source>
</evidence>
<dbReference type="GO" id="GO:0003998">
    <property type="term" value="F:acylphosphatase activity"/>
    <property type="evidence" value="ECO:0007669"/>
    <property type="project" value="UniProtKB-EC"/>
</dbReference>
<feature type="active site" evidence="1">
    <location>
        <position position="50"/>
    </location>
</feature>
<feature type="domain" description="Acylphosphatase-like" evidence="2">
    <location>
        <begin position="17"/>
        <end position="105"/>
    </location>
</feature>
<accession>A0ABY7KWK2</accession>
<dbReference type="Pfam" id="PF07503">
    <property type="entry name" value="zf-HYPF"/>
    <property type="match status" value="1"/>
</dbReference>
<dbReference type="InterPro" id="IPR001792">
    <property type="entry name" value="Acylphosphatase-like_dom"/>
</dbReference>
<dbReference type="SUPFAM" id="SSF54975">
    <property type="entry name" value="Acylphosphatase/BLUF domain-like"/>
    <property type="match status" value="1"/>
</dbReference>
<dbReference type="EMBL" id="CP114564">
    <property type="protein sequence ID" value="WAZ55536.1"/>
    <property type="molecule type" value="Genomic_DNA"/>
</dbReference>
<comment type="catalytic activity">
    <reaction evidence="1">
        <text>an acyl phosphate + H2O = a carboxylate + phosphate + H(+)</text>
        <dbReference type="Rhea" id="RHEA:14965"/>
        <dbReference type="ChEBI" id="CHEBI:15377"/>
        <dbReference type="ChEBI" id="CHEBI:15378"/>
        <dbReference type="ChEBI" id="CHEBI:29067"/>
        <dbReference type="ChEBI" id="CHEBI:43474"/>
        <dbReference type="ChEBI" id="CHEBI:59918"/>
        <dbReference type="EC" id="3.6.1.7"/>
    </reaction>
</comment>
<name>A0ABY7KWK2_CITFR</name>
<dbReference type="InterPro" id="IPR017968">
    <property type="entry name" value="Acylphosphatase_CS"/>
</dbReference>